<name>A0A814VWZ8_ADIRI</name>
<evidence type="ECO:0000313" key="1">
    <source>
        <dbReference type="EMBL" id="CAF1193897.1"/>
    </source>
</evidence>
<comment type="caution">
    <text evidence="1">The sequence shown here is derived from an EMBL/GenBank/DDBJ whole genome shotgun (WGS) entry which is preliminary data.</text>
</comment>
<proteinExistence type="predicted"/>
<dbReference type="AlphaFoldDB" id="A0A814VWZ8"/>
<reference evidence="1" key="1">
    <citation type="submission" date="2021-02" db="EMBL/GenBank/DDBJ databases">
        <authorList>
            <person name="Nowell W R."/>
        </authorList>
    </citation>
    <scope>NUCLEOTIDE SEQUENCE</scope>
</reference>
<organism evidence="1 2">
    <name type="scientific">Adineta ricciae</name>
    <name type="common">Rotifer</name>
    <dbReference type="NCBI Taxonomy" id="249248"/>
    <lineage>
        <taxon>Eukaryota</taxon>
        <taxon>Metazoa</taxon>
        <taxon>Spiralia</taxon>
        <taxon>Gnathifera</taxon>
        <taxon>Rotifera</taxon>
        <taxon>Eurotatoria</taxon>
        <taxon>Bdelloidea</taxon>
        <taxon>Adinetida</taxon>
        <taxon>Adinetidae</taxon>
        <taxon>Adineta</taxon>
    </lineage>
</organism>
<dbReference type="Proteomes" id="UP000663852">
    <property type="component" value="Unassembled WGS sequence"/>
</dbReference>
<evidence type="ECO:0000313" key="2">
    <source>
        <dbReference type="Proteomes" id="UP000663852"/>
    </source>
</evidence>
<accession>A0A814VWZ8</accession>
<sequence length="92" mass="10327">MCKIAGLGTNIFHAINWVNSDITATMATLPQIPKRPKEEEQDTLYLSFLIRQPTDGATRNTLPGFTVNQNTTQQHAIDKPHLVVPPYCYKCV</sequence>
<protein>
    <submittedName>
        <fullName evidence="1">Uncharacterized protein</fullName>
    </submittedName>
</protein>
<gene>
    <name evidence="1" type="ORF">EDS130_LOCUS24972</name>
</gene>
<dbReference type="EMBL" id="CAJNOJ010000144">
    <property type="protein sequence ID" value="CAF1193897.1"/>
    <property type="molecule type" value="Genomic_DNA"/>
</dbReference>